<keyword evidence="2" id="KW-1185">Reference proteome</keyword>
<sequence>MSFSTMVVLLFLIVFMLDTFPQYRVRSQWRPIAANVNLTTASYFAVEWILRFYSFPRPYRYIFQPLTVIDLLGIIPGFIYYSHSNENSFGYAKWLRALQVLRVLRVLRLAEYSVEIYVMVRTLRKSLIQIVVVMMIIVLFLLTACFLLFYAENDSLDVANVRWLRKNHGVVEPSPFQNVFFCLYWGLVTVTTVGYGDLTPVSPWGQVIACFTMIIGVFTIVFPTSIISNTFANEWKAFHRAQKLREQRILHREYEHKRHDLTRVWQYANQDYEAPGDDTLRSAEETRSDVVQIAGASHTGISEEGAPAQAGPSHADDGHGHVLQLPPHHHKKPRGELIFDVGGDTASSSDEDAPYMPRSSKMAPFEYNRIRNITEKIEKDLGIPGIALGQTDTGSEVNQNLVINAMYTKLYNDAYGTLCERMLLRLVEQNALGSVDDVARFLHSRPGEKRLSMLEYKLLSFVYEKASLRPAQESFMFSNGEALAKLFVFSDETIEIISSKLQDVSNFDQYTIVMTNATFMRFTETYLEYARDSPAMAEDERHKLLCRVAELYIAVQAGSHGNWLAPVMRPVALALCRSAQRTYMATGDAGAYTQTASLLLRLLIDLLSDSSPMESSKKLSSLFVAALLLRISLRTSAAPGAYASKALEVKRMWNLPVFLRRDRTSYSYWLGRYYLVCYYVESARSQLEYAFSSCPEWHDHNKRAILRHLIAANMIRGRLPSSRLLEKYEMEPVYAHLAYHFRKGNLAGFQHVLAENLEFFRSQGNYLILLERTEILIYRNVLLRVCRIHVNSERGRAIPYRDILVAFRLSSQNLDMDVLEMESILSSLIAQKLVLGFLFHHQQLVNLSKKQPFPPIIASNLATHT</sequence>
<proteinExistence type="predicted"/>
<evidence type="ECO:0000313" key="2">
    <source>
        <dbReference type="Proteomes" id="UP001140096"/>
    </source>
</evidence>
<gene>
    <name evidence="1" type="ORF">H4S07_001802</name>
</gene>
<organism evidence="1 2">
    <name type="scientific">Coemansia furcata</name>
    <dbReference type="NCBI Taxonomy" id="417177"/>
    <lineage>
        <taxon>Eukaryota</taxon>
        <taxon>Fungi</taxon>
        <taxon>Fungi incertae sedis</taxon>
        <taxon>Zoopagomycota</taxon>
        <taxon>Kickxellomycotina</taxon>
        <taxon>Kickxellomycetes</taxon>
        <taxon>Kickxellales</taxon>
        <taxon>Kickxellaceae</taxon>
        <taxon>Coemansia</taxon>
    </lineage>
</organism>
<protein>
    <submittedName>
        <fullName evidence="1">Uncharacterized protein</fullName>
    </submittedName>
</protein>
<reference evidence="1" key="1">
    <citation type="submission" date="2022-07" db="EMBL/GenBank/DDBJ databases">
        <title>Phylogenomic reconstructions and comparative analyses of Kickxellomycotina fungi.</title>
        <authorList>
            <person name="Reynolds N.K."/>
            <person name="Stajich J.E."/>
            <person name="Barry K."/>
            <person name="Grigoriev I.V."/>
            <person name="Crous P."/>
            <person name="Smith M.E."/>
        </authorList>
    </citation>
    <scope>NUCLEOTIDE SEQUENCE</scope>
    <source>
        <strain evidence="1">CBS 102833</strain>
    </source>
</reference>
<evidence type="ECO:0000313" key="1">
    <source>
        <dbReference type="EMBL" id="KAJ2811839.1"/>
    </source>
</evidence>
<accession>A0ACC1LMB9</accession>
<comment type="caution">
    <text evidence="1">The sequence shown here is derived from an EMBL/GenBank/DDBJ whole genome shotgun (WGS) entry which is preliminary data.</text>
</comment>
<dbReference type="EMBL" id="JANBUP010000348">
    <property type="protein sequence ID" value="KAJ2811839.1"/>
    <property type="molecule type" value="Genomic_DNA"/>
</dbReference>
<name>A0ACC1LMB9_9FUNG</name>
<dbReference type="Proteomes" id="UP001140096">
    <property type="component" value="Unassembled WGS sequence"/>
</dbReference>